<evidence type="ECO:0000313" key="1">
    <source>
        <dbReference type="EMBL" id="KZT40871.1"/>
    </source>
</evidence>
<name>A0A166FPE3_9AGAM</name>
<reference evidence="1 2" key="1">
    <citation type="journal article" date="2016" name="Mol. Biol. Evol.">
        <title>Comparative Genomics of Early-Diverging Mushroom-Forming Fungi Provides Insights into the Origins of Lignocellulose Decay Capabilities.</title>
        <authorList>
            <person name="Nagy L.G."/>
            <person name="Riley R."/>
            <person name="Tritt A."/>
            <person name="Adam C."/>
            <person name="Daum C."/>
            <person name="Floudas D."/>
            <person name="Sun H."/>
            <person name="Yadav J.S."/>
            <person name="Pangilinan J."/>
            <person name="Larsson K.H."/>
            <person name="Matsuura K."/>
            <person name="Barry K."/>
            <person name="Labutti K."/>
            <person name="Kuo R."/>
            <person name="Ohm R.A."/>
            <person name="Bhattacharya S.S."/>
            <person name="Shirouzu T."/>
            <person name="Yoshinaga Y."/>
            <person name="Martin F.M."/>
            <person name="Grigoriev I.V."/>
            <person name="Hibbett D.S."/>
        </authorList>
    </citation>
    <scope>NUCLEOTIDE SEQUENCE [LARGE SCALE GENOMIC DNA]</scope>
    <source>
        <strain evidence="1 2">HHB10207 ss-3</strain>
    </source>
</reference>
<keyword evidence="2" id="KW-1185">Reference proteome</keyword>
<dbReference type="Proteomes" id="UP000076798">
    <property type="component" value="Unassembled WGS sequence"/>
</dbReference>
<sequence length="264" mass="30078">MHREYFARWHTDQAPVDPPSHPWSCPTPTWDCALPTAGSRKRDSRNLDLARVHDRQGGRGAEDRNWTWSCQSHVGMSGPRWSRKPIVRHVLVVGAAKAVVTLTSQRLVSSVMDMDSYSSLRQFPERTARRKDYSRSATPGVVLTSKMSSQAMTFHSFATVKVKQPQVMPKITVRDVLDWVVDWVWPKAGLTNTTLRLHWSQELVEEANLAAVDYEAQVAPRKKLWLMKELMDQRMDQGDRDREKPLSREVALLTKLEAPAAVPV</sequence>
<gene>
    <name evidence="1" type="ORF">SISSUDRAFT_415205</name>
</gene>
<protein>
    <submittedName>
        <fullName evidence="1">Uncharacterized protein</fullName>
    </submittedName>
</protein>
<organism evidence="1 2">
    <name type="scientific">Sistotremastrum suecicum HHB10207 ss-3</name>
    <dbReference type="NCBI Taxonomy" id="1314776"/>
    <lineage>
        <taxon>Eukaryota</taxon>
        <taxon>Fungi</taxon>
        <taxon>Dikarya</taxon>
        <taxon>Basidiomycota</taxon>
        <taxon>Agaricomycotina</taxon>
        <taxon>Agaricomycetes</taxon>
        <taxon>Sistotremastrales</taxon>
        <taxon>Sistotremastraceae</taxon>
        <taxon>Sistotremastrum</taxon>
    </lineage>
</organism>
<proteinExistence type="predicted"/>
<dbReference type="AlphaFoldDB" id="A0A166FPE3"/>
<dbReference type="EMBL" id="KV428027">
    <property type="protein sequence ID" value="KZT40871.1"/>
    <property type="molecule type" value="Genomic_DNA"/>
</dbReference>
<evidence type="ECO:0000313" key="2">
    <source>
        <dbReference type="Proteomes" id="UP000076798"/>
    </source>
</evidence>
<accession>A0A166FPE3</accession>